<dbReference type="SUPFAM" id="SSF52161">
    <property type="entry name" value="Ribosomal protein L13"/>
    <property type="match status" value="1"/>
</dbReference>
<protein>
    <recommendedName>
        <fullName evidence="4">Large ribosomal subunit protein uL13</fullName>
    </recommendedName>
</protein>
<evidence type="ECO:0000256" key="2">
    <source>
        <dbReference type="ARBA" id="ARBA00022980"/>
    </source>
</evidence>
<evidence type="ECO:0000256" key="4">
    <source>
        <dbReference type="HAMAP-Rule" id="MF_01366"/>
    </source>
</evidence>
<organism evidence="5 6">
    <name type="scientific">Tremblaya princeps</name>
    <dbReference type="NCBI Taxonomy" id="189385"/>
    <lineage>
        <taxon>Bacteria</taxon>
        <taxon>Pseudomonadati</taxon>
        <taxon>Pseudomonadota</taxon>
        <taxon>Betaproteobacteria</taxon>
        <taxon>Candidatus Tremblayella</taxon>
    </lineage>
</organism>
<dbReference type="PIRSF" id="PIRSF002181">
    <property type="entry name" value="Ribosomal_L13"/>
    <property type="match status" value="1"/>
</dbReference>
<evidence type="ECO:0000313" key="6">
    <source>
        <dbReference type="Proteomes" id="UP000075242"/>
    </source>
</evidence>
<evidence type="ECO:0000256" key="3">
    <source>
        <dbReference type="ARBA" id="ARBA00023274"/>
    </source>
</evidence>
<dbReference type="GO" id="GO:0017148">
    <property type="term" value="P:negative regulation of translation"/>
    <property type="evidence" value="ECO:0007669"/>
    <property type="project" value="TreeGrafter"/>
</dbReference>
<dbReference type="Gene3D" id="3.90.1180.10">
    <property type="entry name" value="Ribosomal protein L13"/>
    <property type="match status" value="1"/>
</dbReference>
<evidence type="ECO:0000313" key="5">
    <source>
        <dbReference type="EMBL" id="CUX76666.1"/>
    </source>
</evidence>
<evidence type="ECO:0000256" key="1">
    <source>
        <dbReference type="ARBA" id="ARBA00006227"/>
    </source>
</evidence>
<keyword evidence="2 4" id="KW-0689">Ribosomal protein</keyword>
<dbReference type="AlphaFoldDB" id="A0A143WNA3"/>
<sequence>MILTQKPAYHRHITMGSAMNTHGHHVLDARGRVLGRLAVIVAALLRGKHRTCYAYNAAPCTAVTVVNCGHVRISGRKAADKVYCRHSGFPGGLRRTKLRDLMLRSPEVILRSAVRGMLPRNRLREGFMSMLRTRTDEEAGR</sequence>
<dbReference type="Proteomes" id="UP000075242">
    <property type="component" value="Chromosome I"/>
</dbReference>
<proteinExistence type="inferred from homology"/>
<dbReference type="EMBL" id="LN999011">
    <property type="protein sequence ID" value="CUX76666.1"/>
    <property type="molecule type" value="Genomic_DNA"/>
</dbReference>
<dbReference type="HAMAP" id="MF_01366">
    <property type="entry name" value="Ribosomal_uL13"/>
    <property type="match status" value="1"/>
</dbReference>
<comment type="function">
    <text evidence="4">This protein is one of the early assembly proteins of the 50S ribosomal subunit, although it is not seen to bind rRNA by itself. It is important during the early stages of 50S assembly.</text>
</comment>
<dbReference type="Pfam" id="PF00572">
    <property type="entry name" value="Ribosomal_L13"/>
    <property type="match status" value="1"/>
</dbReference>
<dbReference type="GO" id="GO:0003735">
    <property type="term" value="F:structural constituent of ribosome"/>
    <property type="evidence" value="ECO:0007669"/>
    <property type="project" value="InterPro"/>
</dbReference>
<name>A0A143WNA3_TREPR</name>
<dbReference type="GO" id="GO:1990904">
    <property type="term" value="C:ribonucleoprotein complex"/>
    <property type="evidence" value="ECO:0007669"/>
    <property type="project" value="UniProtKB-KW"/>
</dbReference>
<accession>A0A143WNA3</accession>
<dbReference type="InterPro" id="IPR036899">
    <property type="entry name" value="Ribosomal_uL13_sf"/>
</dbReference>
<dbReference type="PATRIC" id="fig|189385.8.peg.38"/>
<dbReference type="PANTHER" id="PTHR11545:SF41">
    <property type="entry name" value="50S RIBOSOMAL PROTEIN L13, CHLOROPLASTIC"/>
    <property type="match status" value="1"/>
</dbReference>
<dbReference type="InterPro" id="IPR005823">
    <property type="entry name" value="Ribosomal_uL13_bac-type"/>
</dbReference>
<dbReference type="GO" id="GO:0005840">
    <property type="term" value="C:ribosome"/>
    <property type="evidence" value="ECO:0007669"/>
    <property type="project" value="UniProtKB-KW"/>
</dbReference>
<dbReference type="PANTHER" id="PTHR11545">
    <property type="entry name" value="RIBOSOMAL PROTEIN L13"/>
    <property type="match status" value="1"/>
</dbReference>
<reference evidence="6" key="1">
    <citation type="submission" date="2016-01" db="EMBL/GenBank/DDBJ databases">
        <authorList>
            <person name="Husnik F."/>
        </authorList>
    </citation>
    <scope>NUCLEOTIDE SEQUENCE [LARGE SCALE GENOMIC DNA]</scope>
</reference>
<dbReference type="NCBIfam" id="TIGR01066">
    <property type="entry name" value="rplM_bact"/>
    <property type="match status" value="1"/>
</dbReference>
<comment type="subunit">
    <text evidence="4">Part of the 50S ribosomal subunit.</text>
</comment>
<dbReference type="GO" id="GO:0006412">
    <property type="term" value="P:translation"/>
    <property type="evidence" value="ECO:0007669"/>
    <property type="project" value="UniProtKB-UniRule"/>
</dbReference>
<dbReference type="CDD" id="cd00392">
    <property type="entry name" value="Ribosomal_L13"/>
    <property type="match status" value="1"/>
</dbReference>
<dbReference type="GO" id="GO:0003729">
    <property type="term" value="F:mRNA binding"/>
    <property type="evidence" value="ECO:0007669"/>
    <property type="project" value="TreeGrafter"/>
</dbReference>
<dbReference type="InterPro" id="IPR005822">
    <property type="entry name" value="Ribosomal_uL13"/>
</dbReference>
<keyword evidence="3 4" id="KW-0687">Ribonucleoprotein</keyword>
<comment type="similarity">
    <text evidence="1 4">Belongs to the universal ribosomal protein uL13 family.</text>
</comment>
<gene>
    <name evidence="4 5" type="primary">rplM</name>
    <name evidence="5" type="ORF">MHIR_TP00030</name>
</gene>